<accession>H3AHS9</accession>
<reference evidence="5" key="3">
    <citation type="submission" date="2025-09" db="UniProtKB">
        <authorList>
            <consortium name="Ensembl"/>
        </authorList>
    </citation>
    <scope>IDENTIFICATION</scope>
</reference>
<evidence type="ECO:0000256" key="1">
    <source>
        <dbReference type="ARBA" id="ARBA00022443"/>
    </source>
</evidence>
<evidence type="ECO:0000256" key="2">
    <source>
        <dbReference type="ARBA" id="ARBA00022737"/>
    </source>
</evidence>
<dbReference type="PRINTS" id="PR00499">
    <property type="entry name" value="P67PHOX"/>
</dbReference>
<dbReference type="HOGENOM" id="CLU_003951_0_0_1"/>
<name>H3AHS9_LATCH</name>
<dbReference type="GeneTree" id="ENSGT00940000160558"/>
<evidence type="ECO:0000313" key="6">
    <source>
        <dbReference type="Proteomes" id="UP000008672"/>
    </source>
</evidence>
<keyword evidence="1 3" id="KW-0728">SH3 domain</keyword>
<feature type="domain" description="SH3" evidence="4">
    <location>
        <begin position="81"/>
        <end position="142"/>
    </location>
</feature>
<keyword evidence="2" id="KW-0677">Repeat</keyword>
<dbReference type="Bgee" id="ENSLACG00000008121">
    <property type="expression patterns" value="Expressed in pelvic fin and 4 other cell types or tissues"/>
</dbReference>
<dbReference type="STRING" id="7897.ENSLACP00000009200"/>
<dbReference type="FunFam" id="2.30.30.40:FF:000001">
    <property type="entry name" value="Sorbin and SH3 domain-containing protein 1 isoform 2"/>
    <property type="match status" value="1"/>
</dbReference>
<evidence type="ECO:0000259" key="4">
    <source>
        <dbReference type="PROSITE" id="PS50002"/>
    </source>
</evidence>
<reference evidence="5" key="2">
    <citation type="submission" date="2025-08" db="UniProtKB">
        <authorList>
            <consortium name="Ensembl"/>
        </authorList>
    </citation>
    <scope>IDENTIFICATION</scope>
</reference>
<organism evidence="5 6">
    <name type="scientific">Latimeria chalumnae</name>
    <name type="common">Coelacanth</name>
    <dbReference type="NCBI Taxonomy" id="7897"/>
    <lineage>
        <taxon>Eukaryota</taxon>
        <taxon>Metazoa</taxon>
        <taxon>Chordata</taxon>
        <taxon>Craniata</taxon>
        <taxon>Vertebrata</taxon>
        <taxon>Euteleostomi</taxon>
        <taxon>Coelacanthiformes</taxon>
        <taxon>Coelacanthidae</taxon>
        <taxon>Latimeria</taxon>
    </lineage>
</organism>
<dbReference type="eggNOG" id="KOG4225">
    <property type="taxonomic scope" value="Eukaryota"/>
</dbReference>
<dbReference type="InterPro" id="IPR036028">
    <property type="entry name" value="SH3-like_dom_sf"/>
</dbReference>
<feature type="domain" description="SH3" evidence="4">
    <location>
        <begin position="7"/>
        <end position="66"/>
    </location>
</feature>
<protein>
    <submittedName>
        <fullName evidence="5">Sorbin and SH3 domain containing 3</fullName>
    </submittedName>
</protein>
<keyword evidence="6" id="KW-1185">Reference proteome</keyword>
<dbReference type="SMART" id="SM00326">
    <property type="entry name" value="SH3"/>
    <property type="match status" value="3"/>
</dbReference>
<feature type="domain" description="SH3" evidence="4">
    <location>
        <begin position="239"/>
        <end position="298"/>
    </location>
</feature>
<dbReference type="EMBL" id="AFYH01040778">
    <property type="status" value="NOT_ANNOTATED_CDS"/>
    <property type="molecule type" value="Genomic_DNA"/>
</dbReference>
<dbReference type="Proteomes" id="UP000008672">
    <property type="component" value="Unassembled WGS sequence"/>
</dbReference>
<dbReference type="Gene3D" id="2.30.30.40">
    <property type="entry name" value="SH3 Domains"/>
    <property type="match status" value="3"/>
</dbReference>
<dbReference type="OMA" id="QSKAVHW"/>
<dbReference type="Pfam" id="PF00018">
    <property type="entry name" value="SH3_1"/>
    <property type="match status" value="2"/>
</dbReference>
<dbReference type="Ensembl" id="ENSLACT00000009271.1">
    <property type="protein sequence ID" value="ENSLACP00000009200.1"/>
    <property type="gene ID" value="ENSLACG00000008121.1"/>
</dbReference>
<dbReference type="InterPro" id="IPR050384">
    <property type="entry name" value="Endophilin_SH3RF"/>
</dbReference>
<dbReference type="InParanoid" id="H3AHS9"/>
<proteinExistence type="predicted"/>
<dbReference type="Pfam" id="PF14604">
    <property type="entry name" value="SH3_9"/>
    <property type="match status" value="1"/>
</dbReference>
<dbReference type="PROSITE" id="PS50002">
    <property type="entry name" value="SH3"/>
    <property type="match status" value="3"/>
</dbReference>
<dbReference type="CDD" id="cd11921">
    <property type="entry name" value="SH3_Vinexin_1"/>
    <property type="match status" value="1"/>
</dbReference>
<dbReference type="AlphaFoldDB" id="H3AHS9"/>
<dbReference type="InterPro" id="IPR001452">
    <property type="entry name" value="SH3_domain"/>
</dbReference>
<evidence type="ECO:0000256" key="3">
    <source>
        <dbReference type="PROSITE-ProRule" id="PRU00192"/>
    </source>
</evidence>
<sequence>PVKREEKKMKAARAKFDFQAQSPKELMLQKGDIVYIHRQVDKNWYEGEHHGRVGIFPTNYIEILSPTESPKPIKSPTIQVLEYGEAVAQFNFKGDLPVELSFRKGERISLVRRVDENWFEGKISGTSRQGIFPASYVQVVKRPRIKTLEDYPTCNTSPPLQQAISSPVPVFLQYSKNSPCSPTQQYEMTPQTTSQFQFSGQNNTKKLKKLGGSGSSVCHRSVPKHPCSVTGIKPHDKNILWDSYKAIYNYSPQNNDELELKEGDVVDVMQKCDDGWFVGTSRRTQTFGTFPGNYVAQV</sequence>
<evidence type="ECO:0000313" key="5">
    <source>
        <dbReference type="Ensembl" id="ENSLACP00000009200.1"/>
    </source>
</evidence>
<dbReference type="InterPro" id="IPR035609">
    <property type="entry name" value="Vinexin_SH3_1"/>
</dbReference>
<dbReference type="PRINTS" id="PR00452">
    <property type="entry name" value="SH3DOMAIN"/>
</dbReference>
<reference evidence="6" key="1">
    <citation type="submission" date="2011-08" db="EMBL/GenBank/DDBJ databases">
        <title>The draft genome of Latimeria chalumnae.</title>
        <authorList>
            <person name="Di Palma F."/>
            <person name="Alfoldi J."/>
            <person name="Johnson J."/>
            <person name="Berlin A."/>
            <person name="Gnerre S."/>
            <person name="Jaffe D."/>
            <person name="MacCallum I."/>
            <person name="Young S."/>
            <person name="Walker B.J."/>
            <person name="Lander E."/>
            <person name="Lindblad-Toh K."/>
        </authorList>
    </citation>
    <scope>NUCLEOTIDE SEQUENCE [LARGE SCALE GENOMIC DNA]</scope>
    <source>
        <strain evidence="6">Wild caught</strain>
    </source>
</reference>
<dbReference type="SUPFAM" id="SSF50044">
    <property type="entry name" value="SH3-domain"/>
    <property type="match status" value="3"/>
</dbReference>
<dbReference type="PANTHER" id="PTHR14167">
    <property type="entry name" value="SH3 DOMAIN-CONTAINING"/>
    <property type="match status" value="1"/>
</dbReference>
<dbReference type="PANTHER" id="PTHR14167:SF54">
    <property type="entry name" value="VINEXIN"/>
    <property type="match status" value="1"/>
</dbReference>